<accession>A0ABS4P2W3</accession>
<reference evidence="3" key="2">
    <citation type="submission" date="2023-07" db="EMBL/GenBank/DDBJ databases">
        <title>Genome mining of underrepresented organisms for secondary metabolites.</title>
        <authorList>
            <person name="D'Agostino P.M."/>
        </authorList>
    </citation>
    <scope>NUCLEOTIDE SEQUENCE [LARGE SCALE GENOMIC DNA]</scope>
    <source>
        <strain evidence="3">WS4403</strain>
    </source>
</reference>
<name>A0ABS4P2W3_9GAMM</name>
<dbReference type="InterPro" id="IPR025591">
    <property type="entry name" value="RloB"/>
</dbReference>
<evidence type="ECO:0000313" key="2">
    <source>
        <dbReference type="EMBL" id="MBP2166996.1"/>
    </source>
</evidence>
<evidence type="ECO:0008006" key="4">
    <source>
        <dbReference type="Google" id="ProtNLM"/>
    </source>
</evidence>
<sequence length="227" mass="26010">MASDKLFNKMKARKASDLKRKNASRKAMEKILIVCEGEKTEPEYFDEIIAHYKLTSTDSVFITGDCGSSPKSVVEHAREVDRKESKKSSPYDLVYCVFDKDSHADYNTAIEQVRQLKPAGKFHVINSVPCFEYWFFLHFTNSRKSFVGDKKNSAGMQMQKELKSHIHDYQKNKKGMFALLHDKLQDAINNSIKVRKLAEQDGNENPSTKVDILVEKLIEVKKGFYGS</sequence>
<feature type="region of interest" description="Disordered" evidence="1">
    <location>
        <begin position="1"/>
        <end position="22"/>
    </location>
</feature>
<dbReference type="RefSeq" id="WP_017802831.1">
    <property type="nucleotide sequence ID" value="NZ_JAGGMQ010000001.1"/>
</dbReference>
<protein>
    <recommendedName>
        <fullName evidence="4">RloB domain-containing protein</fullName>
    </recommendedName>
</protein>
<organism evidence="2 3">
    <name type="scientific">Winslowiella toletana</name>
    <dbReference type="NCBI Taxonomy" id="92490"/>
    <lineage>
        <taxon>Bacteria</taxon>
        <taxon>Pseudomonadati</taxon>
        <taxon>Pseudomonadota</taxon>
        <taxon>Gammaproteobacteria</taxon>
        <taxon>Enterobacterales</taxon>
        <taxon>Erwiniaceae</taxon>
        <taxon>Winslowiella</taxon>
    </lineage>
</organism>
<gene>
    <name evidence="2" type="ORF">J2125_000188</name>
</gene>
<evidence type="ECO:0000256" key="1">
    <source>
        <dbReference type="SAM" id="MobiDB-lite"/>
    </source>
</evidence>
<keyword evidence="3" id="KW-1185">Reference proteome</keyword>
<dbReference type="Pfam" id="PF13707">
    <property type="entry name" value="RloB"/>
    <property type="match status" value="1"/>
</dbReference>
<dbReference type="EMBL" id="JAGGMQ010000001">
    <property type="protein sequence ID" value="MBP2166996.1"/>
    <property type="molecule type" value="Genomic_DNA"/>
</dbReference>
<dbReference type="Proteomes" id="UP001195624">
    <property type="component" value="Unassembled WGS sequence"/>
</dbReference>
<evidence type="ECO:0000313" key="3">
    <source>
        <dbReference type="Proteomes" id="UP001195624"/>
    </source>
</evidence>
<comment type="caution">
    <text evidence="2">The sequence shown here is derived from an EMBL/GenBank/DDBJ whole genome shotgun (WGS) entry which is preliminary data.</text>
</comment>
<reference evidence="2 3" key="1">
    <citation type="submission" date="2021-03" db="EMBL/GenBank/DDBJ databases">
        <authorList>
            <person name="D'Agostino P."/>
            <person name="Huntemann M."/>
            <person name="Clum A."/>
            <person name="Spunde A."/>
            <person name="Palaniappan K."/>
            <person name="Ritter S."/>
            <person name="Mikhailova N."/>
            <person name="Chen I.-M."/>
            <person name="Stamatis D."/>
            <person name="Reddy T."/>
            <person name="O'Malley R."/>
            <person name="Daum C."/>
            <person name="Shapiro N."/>
            <person name="Ivanova N."/>
            <person name="Kyrpides N."/>
            <person name="Woyke T."/>
        </authorList>
    </citation>
    <scope>NUCLEOTIDE SEQUENCE [LARGE SCALE GENOMIC DNA]</scope>
    <source>
        <strain evidence="2 3">WS4403</strain>
    </source>
</reference>
<proteinExistence type="predicted"/>